<dbReference type="InterPro" id="IPR010985">
    <property type="entry name" value="Ribbon_hlx_hlx"/>
</dbReference>
<evidence type="ECO:0008006" key="3">
    <source>
        <dbReference type="Google" id="ProtNLM"/>
    </source>
</evidence>
<reference evidence="1 2" key="1">
    <citation type="submission" date="2024-09" db="EMBL/GenBank/DDBJ databases">
        <authorList>
            <person name="D'Angelo T."/>
        </authorList>
    </citation>
    <scope>NUCLEOTIDE SEQUENCE [LARGE SCALE GENOMIC DNA]</scope>
    <source>
        <strain evidence="1">SAG AM-311-F02</strain>
    </source>
</reference>
<dbReference type="SUPFAM" id="SSF47598">
    <property type="entry name" value="Ribbon-helix-helix"/>
    <property type="match status" value="1"/>
</dbReference>
<name>A0ABV6YMM7_UNCEI</name>
<organism evidence="1 2">
    <name type="scientific">Eiseniibacteriota bacterium</name>
    <dbReference type="NCBI Taxonomy" id="2212470"/>
    <lineage>
        <taxon>Bacteria</taxon>
        <taxon>Candidatus Eiseniibacteriota</taxon>
    </lineage>
</organism>
<comment type="caution">
    <text evidence="1">The sequence shown here is derived from an EMBL/GenBank/DDBJ whole genome shotgun (WGS) entry which is preliminary data.</text>
</comment>
<evidence type="ECO:0000313" key="2">
    <source>
        <dbReference type="Proteomes" id="UP001594288"/>
    </source>
</evidence>
<evidence type="ECO:0000313" key="1">
    <source>
        <dbReference type="EMBL" id="MFC1799303.1"/>
    </source>
</evidence>
<keyword evidence="2" id="KW-1185">Reference proteome</keyword>
<dbReference type="Proteomes" id="UP001594288">
    <property type="component" value="Unassembled WGS sequence"/>
</dbReference>
<dbReference type="EMBL" id="JBHPEI010000001">
    <property type="protein sequence ID" value="MFC1799303.1"/>
    <property type="molecule type" value="Genomic_DNA"/>
</dbReference>
<sequence length="64" mass="7491">MRKKIDKAGTRVIHVRLTDEIHRLLRIRVAEEDTHIQDWVARLIERELKGKKKGGGRHGKVADR</sequence>
<accession>A0ABV6YMM7</accession>
<protein>
    <recommendedName>
        <fullName evidence="3">Toxin-antitoxin system HicB family antitoxin</fullName>
    </recommendedName>
</protein>
<gene>
    <name evidence="1" type="ORF">ACFL2Z_00110</name>
</gene>
<proteinExistence type="predicted"/>